<dbReference type="FunFam" id="3.20.20.80:FF:000050">
    <property type="entry name" value="Beta-mannosidase B"/>
    <property type="match status" value="1"/>
</dbReference>
<dbReference type="GO" id="GO:0006516">
    <property type="term" value="P:glycoprotein catabolic process"/>
    <property type="evidence" value="ECO:0007669"/>
    <property type="project" value="TreeGrafter"/>
</dbReference>
<dbReference type="InterPro" id="IPR054593">
    <property type="entry name" value="Beta-mannosidase-like_N2"/>
</dbReference>
<dbReference type="InterPro" id="IPR002018">
    <property type="entry name" value="CarbesteraseB"/>
</dbReference>
<evidence type="ECO:0000313" key="14">
    <source>
        <dbReference type="Proteomes" id="UP000198287"/>
    </source>
</evidence>
<dbReference type="GO" id="GO:0004567">
    <property type="term" value="F:beta-mannosidase activity"/>
    <property type="evidence" value="ECO:0007669"/>
    <property type="project" value="UniProtKB-EC"/>
</dbReference>
<dbReference type="Pfam" id="PF17753">
    <property type="entry name" value="Ig_mannosidase"/>
    <property type="match status" value="1"/>
</dbReference>
<dbReference type="Proteomes" id="UP000198287">
    <property type="component" value="Unassembled WGS sequence"/>
</dbReference>
<dbReference type="OrthoDB" id="2866996at2759"/>
<dbReference type="InterPro" id="IPR050887">
    <property type="entry name" value="Beta-mannosidase_GH2"/>
</dbReference>
<dbReference type="Gene3D" id="2.60.120.260">
    <property type="entry name" value="Galactose-binding domain-like"/>
    <property type="match status" value="1"/>
</dbReference>
<evidence type="ECO:0000256" key="6">
    <source>
        <dbReference type="ARBA" id="ARBA00023295"/>
    </source>
</evidence>
<dbReference type="InterPro" id="IPR041625">
    <property type="entry name" value="Beta-mannosidase_Ig"/>
</dbReference>
<evidence type="ECO:0000256" key="8">
    <source>
        <dbReference type="SAM" id="MobiDB-lite"/>
    </source>
</evidence>
<evidence type="ECO:0000256" key="7">
    <source>
        <dbReference type="ARBA" id="ARBA00033445"/>
    </source>
</evidence>
<dbReference type="Pfam" id="PF00135">
    <property type="entry name" value="COesterase"/>
    <property type="match status" value="1"/>
</dbReference>
<dbReference type="PANTHER" id="PTHR43730">
    <property type="entry name" value="BETA-MANNOSIDASE"/>
    <property type="match status" value="1"/>
</dbReference>
<dbReference type="Pfam" id="PF00703">
    <property type="entry name" value="Glyco_hydro_2"/>
    <property type="match status" value="1"/>
</dbReference>
<feature type="domain" description="Beta-mannosidase-like galactose-binding" evidence="12">
    <location>
        <begin position="565"/>
        <end position="682"/>
    </location>
</feature>
<evidence type="ECO:0000259" key="12">
    <source>
        <dbReference type="Pfam" id="PF22666"/>
    </source>
</evidence>
<evidence type="ECO:0000259" key="9">
    <source>
        <dbReference type="Pfam" id="PF00135"/>
    </source>
</evidence>
<comment type="caution">
    <text evidence="13">The sequence shown here is derived from an EMBL/GenBank/DDBJ whole genome shotgun (WGS) entry which is preliminary data.</text>
</comment>
<sequence length="1392" mass="158719">MATAFGFASYLFSGFGLLTPDTPIIDLPSAGKLQGLVATSRGGRQYYQYLGIPYAKPPVNELRFEPPVPPEKWKGVRSAKAYGSPCLQFDAMIYGSIIGEENCLYLNVFTTKISGGKLHPVLVTFHGGGFTSGDSKDFGPSYFMDEDCVVVTVNFRLYVLGFINTGDELIRGNMGFKDQNLALRWVQENIKKFGGDPDKVTLSGSGSGGISVHYHILSPLSKGLFHRAISQSGHVAVPFAFVKDSLSQAQKYGKRINCPTRNTSALVRCLRSKRARELIQVAQDLMSPIHTHDEFFTGTLETIKREDTFLIESPFDILEQGNFNKVPWILGVNSGEGAFKVSRLLAYPEIQSNVGKRWKEYAPIFAHFDPNKTDVSDRLRQYYFGGSRYLNPGYDLENLTQLVSDGVYFHPTHWTAIRHARHSPTFLYFFTYQPVRFPSICSAYRALRPDSWFPAQLKVVGAVVQDAARNYFTRNYPDYQDWTGVCIDQQIPLLWSSDLVSDIWKSSPDYQFSRDLIQTIVNFMDTENQKLKFNGLPWPSISPKGPPVMYMRLDTPPRMIVKEPLFSKRKIVLVCEGLDTISDIFINDIFIGSSKNMFVRYIFDIKAALTVGTNTIKIAFTSPVEYASKEYTNHEEAFGYPVTPPNLVREYRGEDKAQMIRKMQASFSWDWGPSYASSGIWKNIYIEGIDTAVIRDVLIFTTPNKPIPDETAETEWALTARVYFDVARNDERGTLTLRRISPGMSNSNPHPVRTTVSLSSRGGSDDESQDIVIIIPGNHAKLWWPNGYGDQNLYTYEISYVSRTSEETSSQRVQVGFRTVNLVQDLVNEEKPQWGREFYFKVNGMKMYSKGSNSIPIHVLPEKVTRDMTKWLLKSAKELNSNMIRVWGGGIYESDYFYEASYPSYLADQLGIFIWQDFMFACAMYPADDVFLLNVVDEVKTQVKRLQRHPSLAMWAANNENEAALQGSWYGTFGKFEIYKADFIKLYVDTIIGNVSQLDPSRECLSSSPTNGIQTKLEGWVAQNPGDSRYGDVHHYDYYGDTWNHETFKRKTRYASEYGFQSFPYIGTLEKISSNFDQWTWNSAMVEHRQHHPRGQEEMRRLIQTHLPYPKNYNSTEAFPAMIYMAQIVQSMGQKTQTEFYRRLMDKLDEKDGTGHNMGALYWQLNDIWEGCSWASFEINGRWKMFASYMKRSFHPVLPSPYKNFDGDVVVELISDAIDDFSGHMRVRVFKFDSLTPLFDVTTLVAGTYLTSKEVFRIHEEDLERVGCDDGKLDPYPCLVHVTMPGTPTNFLLLHYPTNKSHLKFPNLRAVEHTASSDLKTFTVTLVTDEIAPFVFLNLRDSTHGRFSDNGFIMVDSQQVVTYESRDPISLHDFITQLDIMSLYDVTAVAQD</sequence>
<protein>
    <recommendedName>
        <fullName evidence="3">beta-mannosidase</fullName>
        <ecNumber evidence="3">3.2.1.25</ecNumber>
    </recommendedName>
    <alternativeName>
        <fullName evidence="7">Mannanase</fullName>
    </alternativeName>
</protein>
<dbReference type="Gene3D" id="3.20.20.80">
    <property type="entry name" value="Glycosidases"/>
    <property type="match status" value="1"/>
</dbReference>
<feature type="domain" description="Beta-mannosidase Ig-fold" evidence="11">
    <location>
        <begin position="1307"/>
        <end position="1385"/>
    </location>
</feature>
<dbReference type="InterPro" id="IPR008979">
    <property type="entry name" value="Galactose-bd-like_sf"/>
</dbReference>
<dbReference type="Pfam" id="PF22666">
    <property type="entry name" value="Glyco_hydro_2_N2"/>
    <property type="match status" value="1"/>
</dbReference>
<dbReference type="SUPFAM" id="SSF49785">
    <property type="entry name" value="Galactose-binding domain-like"/>
    <property type="match status" value="1"/>
</dbReference>
<dbReference type="InterPro" id="IPR017853">
    <property type="entry name" value="GH"/>
</dbReference>
<dbReference type="InterPro" id="IPR013783">
    <property type="entry name" value="Ig-like_fold"/>
</dbReference>
<dbReference type="InterPro" id="IPR006102">
    <property type="entry name" value="Ig-like_GH2"/>
</dbReference>
<keyword evidence="14" id="KW-1185">Reference proteome</keyword>
<feature type="domain" description="Carboxylesterase type B" evidence="9">
    <location>
        <begin position="22"/>
        <end position="557"/>
    </location>
</feature>
<accession>A0A226D858</accession>
<evidence type="ECO:0000259" key="10">
    <source>
        <dbReference type="Pfam" id="PF00703"/>
    </source>
</evidence>
<dbReference type="Gene3D" id="2.60.40.10">
    <property type="entry name" value="Immunoglobulins"/>
    <property type="match status" value="2"/>
</dbReference>
<dbReference type="STRING" id="158441.A0A226D858"/>
<feature type="region of interest" description="Disordered" evidence="8">
    <location>
        <begin position="740"/>
        <end position="764"/>
    </location>
</feature>
<dbReference type="SUPFAM" id="SSF53474">
    <property type="entry name" value="alpha/beta-Hydrolases"/>
    <property type="match status" value="1"/>
</dbReference>
<evidence type="ECO:0000256" key="3">
    <source>
        <dbReference type="ARBA" id="ARBA00012754"/>
    </source>
</evidence>
<reference evidence="13 14" key="1">
    <citation type="submission" date="2015-12" db="EMBL/GenBank/DDBJ databases">
        <title>The genome of Folsomia candida.</title>
        <authorList>
            <person name="Faddeeva A."/>
            <person name="Derks M.F."/>
            <person name="Anvar Y."/>
            <person name="Smit S."/>
            <person name="Van Straalen N."/>
            <person name="Roelofs D."/>
        </authorList>
    </citation>
    <scope>NUCLEOTIDE SEQUENCE [LARGE SCALE GENOMIC DNA]</scope>
    <source>
        <strain evidence="13 14">VU population</strain>
        <tissue evidence="13">Whole body</tissue>
    </source>
</reference>
<evidence type="ECO:0000259" key="11">
    <source>
        <dbReference type="Pfam" id="PF17753"/>
    </source>
</evidence>
<gene>
    <name evidence="13" type="ORF">Fcan01_24772</name>
</gene>
<name>A0A226D858_FOLCA</name>
<dbReference type="InterPro" id="IPR029058">
    <property type="entry name" value="AB_hydrolase_fold"/>
</dbReference>
<keyword evidence="6" id="KW-0326">Glycosidase</keyword>
<keyword evidence="5" id="KW-0325">Glycoprotein</keyword>
<evidence type="ECO:0000256" key="2">
    <source>
        <dbReference type="ARBA" id="ARBA00007401"/>
    </source>
</evidence>
<comment type="similarity">
    <text evidence="2">Belongs to the glycosyl hydrolase 2 family.</text>
</comment>
<dbReference type="SUPFAM" id="SSF49303">
    <property type="entry name" value="beta-Galactosidase/glucuronidase domain"/>
    <property type="match status" value="1"/>
</dbReference>
<dbReference type="Gene3D" id="3.40.50.1820">
    <property type="entry name" value="alpha/beta hydrolase"/>
    <property type="match status" value="1"/>
</dbReference>
<comment type="catalytic activity">
    <reaction evidence="1">
        <text>Hydrolysis of terminal, non-reducing beta-D-mannose residues in beta-D-mannosides.</text>
        <dbReference type="EC" id="3.2.1.25"/>
    </reaction>
</comment>
<feature type="domain" description="Glycoside hydrolase family 2 immunoglobulin-like beta-sandwich" evidence="10">
    <location>
        <begin position="750"/>
        <end position="818"/>
    </location>
</feature>
<dbReference type="EC" id="3.2.1.25" evidence="3"/>
<dbReference type="EMBL" id="LNIX01000033">
    <property type="protein sequence ID" value="OXA40446.1"/>
    <property type="molecule type" value="Genomic_DNA"/>
</dbReference>
<dbReference type="PANTHER" id="PTHR43730:SF1">
    <property type="entry name" value="BETA-MANNOSIDASE"/>
    <property type="match status" value="1"/>
</dbReference>
<dbReference type="SUPFAM" id="SSF51445">
    <property type="entry name" value="(Trans)glycosidases"/>
    <property type="match status" value="1"/>
</dbReference>
<evidence type="ECO:0000256" key="5">
    <source>
        <dbReference type="ARBA" id="ARBA00023180"/>
    </source>
</evidence>
<dbReference type="InterPro" id="IPR036156">
    <property type="entry name" value="Beta-gal/glucu_dom_sf"/>
</dbReference>
<organism evidence="13 14">
    <name type="scientific">Folsomia candida</name>
    <name type="common">Springtail</name>
    <dbReference type="NCBI Taxonomy" id="158441"/>
    <lineage>
        <taxon>Eukaryota</taxon>
        <taxon>Metazoa</taxon>
        <taxon>Ecdysozoa</taxon>
        <taxon>Arthropoda</taxon>
        <taxon>Hexapoda</taxon>
        <taxon>Collembola</taxon>
        <taxon>Entomobryomorpha</taxon>
        <taxon>Isotomoidea</taxon>
        <taxon>Isotomidae</taxon>
        <taxon>Proisotominae</taxon>
        <taxon>Folsomia</taxon>
    </lineage>
</organism>
<evidence type="ECO:0000313" key="13">
    <source>
        <dbReference type="EMBL" id="OXA40446.1"/>
    </source>
</evidence>
<proteinExistence type="inferred from homology"/>
<evidence type="ECO:0000256" key="4">
    <source>
        <dbReference type="ARBA" id="ARBA00022801"/>
    </source>
</evidence>
<keyword evidence="4" id="KW-0378">Hydrolase</keyword>
<evidence type="ECO:0000256" key="1">
    <source>
        <dbReference type="ARBA" id="ARBA00000829"/>
    </source>
</evidence>
<feature type="compositionally biased region" description="Polar residues" evidence="8">
    <location>
        <begin position="743"/>
        <end position="762"/>
    </location>
</feature>